<dbReference type="AlphaFoldDB" id="A0A9P7G7F8"/>
<keyword evidence="6" id="KW-1185">Reference proteome</keyword>
<name>A0A9P7G7F8_9AGAR</name>
<reference evidence="5" key="1">
    <citation type="submission" date="2020-07" db="EMBL/GenBank/DDBJ databases">
        <authorList>
            <person name="Nieuwenhuis M."/>
            <person name="Van De Peppel L.J.J."/>
        </authorList>
    </citation>
    <scope>NUCLEOTIDE SEQUENCE</scope>
    <source>
        <strain evidence="5">AP01</strain>
        <tissue evidence="5">Mycelium</tissue>
    </source>
</reference>
<dbReference type="Gene3D" id="1.20.1080.10">
    <property type="entry name" value="Glycerol uptake facilitator protein"/>
    <property type="match status" value="1"/>
</dbReference>
<proteinExistence type="predicted"/>
<comment type="subcellular location">
    <subcellularLocation>
        <location evidence="1">Membrane</location>
        <topology evidence="1">Multi-pass membrane protein</topology>
    </subcellularLocation>
</comment>
<dbReference type="InterPro" id="IPR023271">
    <property type="entry name" value="Aquaporin-like"/>
</dbReference>
<accession>A0A9P7G7F8</accession>
<comment type="caution">
    <text evidence="5">The sequence shown here is derived from an EMBL/GenBank/DDBJ whole genome shotgun (WGS) entry which is preliminary data.</text>
</comment>
<evidence type="ECO:0000256" key="1">
    <source>
        <dbReference type="ARBA" id="ARBA00004141"/>
    </source>
</evidence>
<organism evidence="5 6">
    <name type="scientific">Asterophora parasitica</name>
    <dbReference type="NCBI Taxonomy" id="117018"/>
    <lineage>
        <taxon>Eukaryota</taxon>
        <taxon>Fungi</taxon>
        <taxon>Dikarya</taxon>
        <taxon>Basidiomycota</taxon>
        <taxon>Agaricomycotina</taxon>
        <taxon>Agaricomycetes</taxon>
        <taxon>Agaricomycetidae</taxon>
        <taxon>Agaricales</taxon>
        <taxon>Tricholomatineae</taxon>
        <taxon>Lyophyllaceae</taxon>
        <taxon>Asterophora</taxon>
    </lineage>
</organism>
<dbReference type="Proteomes" id="UP000775547">
    <property type="component" value="Unassembled WGS sequence"/>
</dbReference>
<evidence type="ECO:0000313" key="6">
    <source>
        <dbReference type="Proteomes" id="UP000775547"/>
    </source>
</evidence>
<evidence type="ECO:0000256" key="2">
    <source>
        <dbReference type="ARBA" id="ARBA00022692"/>
    </source>
</evidence>
<dbReference type="EMBL" id="JABCKV010000108">
    <property type="protein sequence ID" value="KAG5643533.1"/>
    <property type="molecule type" value="Genomic_DNA"/>
</dbReference>
<dbReference type="GO" id="GO:0016020">
    <property type="term" value="C:membrane"/>
    <property type="evidence" value="ECO:0007669"/>
    <property type="project" value="UniProtKB-SubCell"/>
</dbReference>
<evidence type="ECO:0000256" key="4">
    <source>
        <dbReference type="ARBA" id="ARBA00023136"/>
    </source>
</evidence>
<gene>
    <name evidence="5" type="ORF">DXG03_000725</name>
</gene>
<evidence type="ECO:0000313" key="5">
    <source>
        <dbReference type="EMBL" id="KAG5643533.1"/>
    </source>
</evidence>
<evidence type="ECO:0000256" key="3">
    <source>
        <dbReference type="ARBA" id="ARBA00022989"/>
    </source>
</evidence>
<keyword evidence="4" id="KW-0472">Membrane</keyword>
<reference evidence="5" key="2">
    <citation type="submission" date="2021-10" db="EMBL/GenBank/DDBJ databases">
        <title>Phylogenomics reveals ancestral predisposition of the termite-cultivated fungus Termitomyces towards a domesticated lifestyle.</title>
        <authorList>
            <person name="Auxier B."/>
            <person name="Grum-Grzhimaylo A."/>
            <person name="Cardenas M.E."/>
            <person name="Lodge J.D."/>
            <person name="Laessoe T."/>
            <person name="Pedersen O."/>
            <person name="Smith M.E."/>
            <person name="Kuyper T.W."/>
            <person name="Franco-Molano E.A."/>
            <person name="Baroni T.J."/>
            <person name="Aanen D.K."/>
        </authorList>
    </citation>
    <scope>NUCLEOTIDE SEQUENCE</scope>
    <source>
        <strain evidence="5">AP01</strain>
        <tissue evidence="5">Mycelium</tissue>
    </source>
</reference>
<dbReference type="OrthoDB" id="3222at2759"/>
<sequence length="120" mass="13186">MSPRSRSPGSSITISHLHKVHYKSSHGEMHVTPELPSPAVDVGPNRWWKYKQVLREPVAEFTGVMILIIFGAGVDCQVVLSTNPAVASSPRGALRWGCGPAPESQADISTLRYEDEYLFP</sequence>
<protein>
    <submittedName>
        <fullName evidence="5">Uncharacterized protein</fullName>
    </submittedName>
</protein>
<keyword evidence="3" id="KW-1133">Transmembrane helix</keyword>
<keyword evidence="2" id="KW-0812">Transmembrane</keyword>